<name>A0AA38P4E6_9AGAR</name>
<evidence type="ECO:0000313" key="1">
    <source>
        <dbReference type="EMBL" id="KAJ3836122.1"/>
    </source>
</evidence>
<gene>
    <name evidence="1" type="ORF">F5878DRAFT_690524</name>
</gene>
<evidence type="ECO:0000313" key="2">
    <source>
        <dbReference type="Proteomes" id="UP001163846"/>
    </source>
</evidence>
<comment type="caution">
    <text evidence="1">The sequence shown here is derived from an EMBL/GenBank/DDBJ whole genome shotgun (WGS) entry which is preliminary data.</text>
</comment>
<protein>
    <submittedName>
        <fullName evidence="1">Uncharacterized protein</fullName>
    </submittedName>
</protein>
<dbReference type="Proteomes" id="UP001163846">
    <property type="component" value="Unassembled WGS sequence"/>
</dbReference>
<reference evidence="1" key="1">
    <citation type="submission" date="2022-08" db="EMBL/GenBank/DDBJ databases">
        <authorList>
            <consortium name="DOE Joint Genome Institute"/>
            <person name="Min B."/>
            <person name="Riley R."/>
            <person name="Sierra-Patev S."/>
            <person name="Naranjo-Ortiz M."/>
            <person name="Looney B."/>
            <person name="Konkel Z."/>
            <person name="Slot J.C."/>
            <person name="Sakamoto Y."/>
            <person name="Steenwyk J.L."/>
            <person name="Rokas A."/>
            <person name="Carro J."/>
            <person name="Camarero S."/>
            <person name="Ferreira P."/>
            <person name="Molpeceres G."/>
            <person name="Ruiz-Duenas F.J."/>
            <person name="Serrano A."/>
            <person name="Henrissat B."/>
            <person name="Drula E."/>
            <person name="Hughes K.W."/>
            <person name="Mata J.L."/>
            <person name="Ishikawa N.K."/>
            <person name="Vargas-Isla R."/>
            <person name="Ushijima S."/>
            <person name="Smith C.A."/>
            <person name="Ahrendt S."/>
            <person name="Andreopoulos W."/>
            <person name="He G."/>
            <person name="Labutti K."/>
            <person name="Lipzen A."/>
            <person name="Ng V."/>
            <person name="Sandor L."/>
            <person name="Barry K."/>
            <person name="Martinez A.T."/>
            <person name="Xiao Y."/>
            <person name="Gibbons J.G."/>
            <person name="Terashima K."/>
            <person name="Hibbett D.S."/>
            <person name="Grigoriev I.V."/>
        </authorList>
    </citation>
    <scope>NUCLEOTIDE SEQUENCE</scope>
    <source>
        <strain evidence="1">TFB9207</strain>
    </source>
</reference>
<sequence length="168" mass="19271">MPIGRSSQEWHVIGLTLRTRHSLIEKLLLSASSFPKLEILTLDLESQQGMFDIEDLSSVLAQFSSLRVMYLKDILRQLPSGSEIEDLISPNQHTTHTLHELRVRVERELWALTSYMAKKVRSLDSIYIEDAGYGYEDEYTIQLWGFKGWLHVLNSERAIGGTLATEHI</sequence>
<accession>A0AA38P4E6</accession>
<proteinExistence type="predicted"/>
<organism evidence="1 2">
    <name type="scientific">Lentinula raphanica</name>
    <dbReference type="NCBI Taxonomy" id="153919"/>
    <lineage>
        <taxon>Eukaryota</taxon>
        <taxon>Fungi</taxon>
        <taxon>Dikarya</taxon>
        <taxon>Basidiomycota</taxon>
        <taxon>Agaricomycotina</taxon>
        <taxon>Agaricomycetes</taxon>
        <taxon>Agaricomycetidae</taxon>
        <taxon>Agaricales</taxon>
        <taxon>Marasmiineae</taxon>
        <taxon>Omphalotaceae</taxon>
        <taxon>Lentinula</taxon>
    </lineage>
</organism>
<keyword evidence="2" id="KW-1185">Reference proteome</keyword>
<dbReference type="EMBL" id="MU806348">
    <property type="protein sequence ID" value="KAJ3836122.1"/>
    <property type="molecule type" value="Genomic_DNA"/>
</dbReference>
<dbReference type="AlphaFoldDB" id="A0AA38P4E6"/>